<dbReference type="CDD" id="cd07518">
    <property type="entry name" value="HAD_YbiV-Like"/>
    <property type="match status" value="1"/>
</dbReference>
<sequence>MKKIKLIASDMDQTFLRNDGTFDQEHFSKILNRLDQHQIKFVAASGRSLWLIEDIFGKKLGKRIDYVAENGGFVMADGQKIAGEGISADVLRQAESFCAKHFSKNYLIAAGKDYAYTLDADAFQKIGGPHQKTFSHNVKQVADFADLEADIYKLTIFTPDNNTEEVAEIFNQGFKQPLTAVVSGYGAVDLIKPGLHKAWGLKQLMNYLELDASNLMAFGDDLNDIEMLKLADYAYAMENAKPKVKDAASFIAPNNNESGVLQVIEKYLDELD</sequence>
<reference evidence="1 2" key="1">
    <citation type="submission" date="2016-10" db="EMBL/GenBank/DDBJ databases">
        <authorList>
            <person name="Varghese N."/>
            <person name="Submissions S."/>
        </authorList>
    </citation>
    <scope>NUCLEOTIDE SEQUENCE [LARGE SCALE GENOMIC DNA]</scope>
    <source>
        <strain evidence="1 2">WC1T17</strain>
    </source>
</reference>
<evidence type="ECO:0000313" key="1">
    <source>
        <dbReference type="EMBL" id="SEM98661.1"/>
    </source>
</evidence>
<evidence type="ECO:0000313" key="2">
    <source>
        <dbReference type="Proteomes" id="UP000182089"/>
    </source>
</evidence>
<dbReference type="InterPro" id="IPR000150">
    <property type="entry name" value="Cof"/>
</dbReference>
<dbReference type="InterPro" id="IPR006379">
    <property type="entry name" value="HAD-SF_hydro_IIB"/>
</dbReference>
<dbReference type="SFLD" id="SFLDG01140">
    <property type="entry name" value="C2.B:_Phosphomannomutase_and_P"/>
    <property type="match status" value="1"/>
</dbReference>
<dbReference type="NCBIfam" id="TIGR00099">
    <property type="entry name" value="Cof-subfamily"/>
    <property type="match status" value="1"/>
</dbReference>
<accession>A0ABY1AEJ1</accession>
<name>A0ABY1AEJ1_9LACO</name>
<dbReference type="Gene3D" id="3.30.1240.10">
    <property type="match status" value="1"/>
</dbReference>
<dbReference type="NCBIfam" id="TIGR01484">
    <property type="entry name" value="HAD-SF-IIB"/>
    <property type="match status" value="1"/>
</dbReference>
<dbReference type="SUPFAM" id="SSF56784">
    <property type="entry name" value="HAD-like"/>
    <property type="match status" value="1"/>
</dbReference>
<dbReference type="InterPro" id="IPR023214">
    <property type="entry name" value="HAD_sf"/>
</dbReference>
<dbReference type="PANTHER" id="PTHR10000:SF53">
    <property type="entry name" value="5-AMINO-6-(5-PHOSPHO-D-RIBITYLAMINO)URACIL PHOSPHATASE YBJI-RELATED"/>
    <property type="match status" value="1"/>
</dbReference>
<dbReference type="Pfam" id="PF08282">
    <property type="entry name" value="Hydrolase_3"/>
    <property type="match status" value="1"/>
</dbReference>
<dbReference type="EMBL" id="FOCC01000018">
    <property type="protein sequence ID" value="SEM98661.1"/>
    <property type="molecule type" value="Genomic_DNA"/>
</dbReference>
<dbReference type="Gene3D" id="3.40.50.1000">
    <property type="entry name" value="HAD superfamily/HAD-like"/>
    <property type="match status" value="1"/>
</dbReference>
<evidence type="ECO:0008006" key="3">
    <source>
        <dbReference type="Google" id="ProtNLM"/>
    </source>
</evidence>
<dbReference type="Proteomes" id="UP000182089">
    <property type="component" value="Unassembled WGS sequence"/>
</dbReference>
<dbReference type="SFLD" id="SFLDS00003">
    <property type="entry name" value="Haloacid_Dehalogenase"/>
    <property type="match status" value="1"/>
</dbReference>
<protein>
    <recommendedName>
        <fullName evidence="3">HAD family hydrolase</fullName>
    </recommendedName>
</protein>
<proteinExistence type="predicted"/>
<dbReference type="PANTHER" id="PTHR10000">
    <property type="entry name" value="PHOSPHOSERINE PHOSPHATASE"/>
    <property type="match status" value="1"/>
</dbReference>
<dbReference type="InterPro" id="IPR036412">
    <property type="entry name" value="HAD-like_sf"/>
</dbReference>
<comment type="caution">
    <text evidence="1">The sequence shown here is derived from an EMBL/GenBank/DDBJ whole genome shotgun (WGS) entry which is preliminary data.</text>
</comment>
<organism evidence="1 2">
    <name type="scientific">Ligilactobacillus ruminis</name>
    <dbReference type="NCBI Taxonomy" id="1623"/>
    <lineage>
        <taxon>Bacteria</taxon>
        <taxon>Bacillati</taxon>
        <taxon>Bacillota</taxon>
        <taxon>Bacilli</taxon>
        <taxon>Lactobacillales</taxon>
        <taxon>Lactobacillaceae</taxon>
        <taxon>Ligilactobacillus</taxon>
    </lineage>
</organism>
<gene>
    <name evidence="1" type="ORF">SAMN05216431_11814</name>
</gene>